<organism evidence="6 7">
    <name type="scientific">Pontibacter mucosus</name>
    <dbReference type="NCBI Taxonomy" id="1649266"/>
    <lineage>
        <taxon>Bacteria</taxon>
        <taxon>Pseudomonadati</taxon>
        <taxon>Bacteroidota</taxon>
        <taxon>Cytophagia</taxon>
        <taxon>Cytophagales</taxon>
        <taxon>Hymenobacteraceae</taxon>
        <taxon>Pontibacter</taxon>
    </lineage>
</organism>
<dbReference type="PANTHER" id="PTHR35333:SF3">
    <property type="entry name" value="BETA-LACTAMASE-TYPE TRANSPEPTIDASE FOLD CONTAINING PROTEIN"/>
    <property type="match status" value="1"/>
</dbReference>
<name>A0A2T5Y1U0_9BACT</name>
<dbReference type="Gene3D" id="3.40.710.10">
    <property type="entry name" value="DD-peptidase/beta-lactamase superfamily"/>
    <property type="match status" value="1"/>
</dbReference>
<keyword evidence="4" id="KW-0732">Signal</keyword>
<evidence type="ECO:0000313" key="7">
    <source>
        <dbReference type="Proteomes" id="UP000244225"/>
    </source>
</evidence>
<reference evidence="6 7" key="1">
    <citation type="submission" date="2018-04" db="EMBL/GenBank/DDBJ databases">
        <title>Genomic Encyclopedia of Archaeal and Bacterial Type Strains, Phase II (KMG-II): from individual species to whole genera.</title>
        <authorList>
            <person name="Goeker M."/>
        </authorList>
    </citation>
    <scope>NUCLEOTIDE SEQUENCE [LARGE SCALE GENOMIC DNA]</scope>
    <source>
        <strain evidence="6 7">DSM 100162</strain>
    </source>
</reference>
<dbReference type="AlphaFoldDB" id="A0A2T5Y1U0"/>
<comment type="caution">
    <text evidence="6">The sequence shown here is derived from an EMBL/GenBank/DDBJ whole genome shotgun (WGS) entry which is preliminary data.</text>
</comment>
<protein>
    <recommendedName>
        <fullName evidence="3">beta-lactamase</fullName>
        <ecNumber evidence="3">3.5.2.6</ecNumber>
    </recommendedName>
</protein>
<comment type="similarity">
    <text evidence="2">Belongs to the class-A beta-lactamase family.</text>
</comment>
<evidence type="ECO:0000259" key="5">
    <source>
        <dbReference type="Pfam" id="PF13354"/>
    </source>
</evidence>
<comment type="catalytic activity">
    <reaction evidence="1">
        <text>a beta-lactam + H2O = a substituted beta-amino acid</text>
        <dbReference type="Rhea" id="RHEA:20401"/>
        <dbReference type="ChEBI" id="CHEBI:15377"/>
        <dbReference type="ChEBI" id="CHEBI:35627"/>
        <dbReference type="ChEBI" id="CHEBI:140347"/>
        <dbReference type="EC" id="3.5.2.6"/>
    </reaction>
</comment>
<evidence type="ECO:0000256" key="3">
    <source>
        <dbReference type="ARBA" id="ARBA00012865"/>
    </source>
</evidence>
<sequence>MPLRVYLLALLLLLAACTSTKPKQPMDDLRQQINATLGAQQGTFAVAFKDMQTGKELLLNAQESFHAASTMKTPVLIEAYRQASEGRFSLSDSILIRNEFKSIVDGSLYSISPADDSEQELYTLVGQKRPVSELLYKMIIQSSNLATNLVIAELDAKQVTQTMRELGARDIQVLRGVEDSKAYERGLNNTTTAYDLLLLFEQIAAGKAVSPEASQDMIRILLDQRHREIIPARLPEGVKVAHKTGWITGVRHDSGIVILPDGRKYVLVLLSKDLKDEKAAMEAMATVSEMIYKYVTGQE</sequence>
<dbReference type="InterPro" id="IPR000871">
    <property type="entry name" value="Beta-lactam_class-A"/>
</dbReference>
<dbReference type="Proteomes" id="UP000244225">
    <property type="component" value="Unassembled WGS sequence"/>
</dbReference>
<feature type="domain" description="Beta-lactamase class A catalytic" evidence="5">
    <location>
        <begin position="46"/>
        <end position="270"/>
    </location>
</feature>
<dbReference type="PANTHER" id="PTHR35333">
    <property type="entry name" value="BETA-LACTAMASE"/>
    <property type="match status" value="1"/>
</dbReference>
<dbReference type="EC" id="3.5.2.6" evidence="3"/>
<dbReference type="PROSITE" id="PS51257">
    <property type="entry name" value="PROKAR_LIPOPROTEIN"/>
    <property type="match status" value="1"/>
</dbReference>
<dbReference type="SUPFAM" id="SSF56601">
    <property type="entry name" value="beta-lactamase/transpeptidase-like"/>
    <property type="match status" value="1"/>
</dbReference>
<evidence type="ECO:0000256" key="1">
    <source>
        <dbReference type="ARBA" id="ARBA00001526"/>
    </source>
</evidence>
<evidence type="ECO:0000313" key="6">
    <source>
        <dbReference type="EMBL" id="PTX09956.1"/>
    </source>
</evidence>
<feature type="signal peptide" evidence="4">
    <location>
        <begin position="1"/>
        <end position="22"/>
    </location>
</feature>
<dbReference type="EMBL" id="QBKI01000019">
    <property type="protein sequence ID" value="PTX09956.1"/>
    <property type="molecule type" value="Genomic_DNA"/>
</dbReference>
<dbReference type="InterPro" id="IPR012338">
    <property type="entry name" value="Beta-lactam/transpept-like"/>
</dbReference>
<dbReference type="GO" id="GO:0030655">
    <property type="term" value="P:beta-lactam antibiotic catabolic process"/>
    <property type="evidence" value="ECO:0007669"/>
    <property type="project" value="InterPro"/>
</dbReference>
<dbReference type="GO" id="GO:0008800">
    <property type="term" value="F:beta-lactamase activity"/>
    <property type="evidence" value="ECO:0007669"/>
    <property type="project" value="UniProtKB-EC"/>
</dbReference>
<evidence type="ECO:0000256" key="4">
    <source>
        <dbReference type="SAM" id="SignalP"/>
    </source>
</evidence>
<gene>
    <name evidence="6" type="ORF">C8N40_11922</name>
</gene>
<evidence type="ECO:0000256" key="2">
    <source>
        <dbReference type="ARBA" id="ARBA00009009"/>
    </source>
</evidence>
<accession>A0A2T5Y1U0</accession>
<dbReference type="OrthoDB" id="9772863at2"/>
<dbReference type="Pfam" id="PF13354">
    <property type="entry name" value="Beta-lactamase2"/>
    <property type="match status" value="1"/>
</dbReference>
<keyword evidence="7" id="KW-1185">Reference proteome</keyword>
<feature type="chain" id="PRO_5015464431" description="beta-lactamase" evidence="4">
    <location>
        <begin position="23"/>
        <end position="299"/>
    </location>
</feature>
<dbReference type="GO" id="GO:0046677">
    <property type="term" value="P:response to antibiotic"/>
    <property type="evidence" value="ECO:0007669"/>
    <property type="project" value="InterPro"/>
</dbReference>
<proteinExistence type="inferred from homology"/>
<dbReference type="InterPro" id="IPR045155">
    <property type="entry name" value="Beta-lactam_cat"/>
</dbReference>